<dbReference type="InterPro" id="IPR011989">
    <property type="entry name" value="ARM-like"/>
</dbReference>
<protein>
    <submittedName>
        <fullName evidence="2">Uncharacterized protein</fullName>
    </submittedName>
</protein>
<proteinExistence type="predicted"/>
<dbReference type="Gene3D" id="1.25.10.10">
    <property type="entry name" value="Leucine-rich Repeat Variant"/>
    <property type="match status" value="1"/>
</dbReference>
<keyword evidence="1" id="KW-0812">Transmembrane</keyword>
<feature type="transmembrane region" description="Helical" evidence="1">
    <location>
        <begin position="130"/>
        <end position="152"/>
    </location>
</feature>
<organism evidence="2 3">
    <name type="scientific">Reticulomyxa filosa</name>
    <dbReference type="NCBI Taxonomy" id="46433"/>
    <lineage>
        <taxon>Eukaryota</taxon>
        <taxon>Sar</taxon>
        <taxon>Rhizaria</taxon>
        <taxon>Retaria</taxon>
        <taxon>Foraminifera</taxon>
        <taxon>Monothalamids</taxon>
        <taxon>Reticulomyxidae</taxon>
        <taxon>Reticulomyxa</taxon>
    </lineage>
</organism>
<dbReference type="Proteomes" id="UP000023152">
    <property type="component" value="Unassembled WGS sequence"/>
</dbReference>
<reference evidence="2 3" key="1">
    <citation type="journal article" date="2013" name="Curr. Biol.">
        <title>The Genome of the Foraminiferan Reticulomyxa filosa.</title>
        <authorList>
            <person name="Glockner G."/>
            <person name="Hulsmann N."/>
            <person name="Schleicher M."/>
            <person name="Noegel A.A."/>
            <person name="Eichinger L."/>
            <person name="Gallinger C."/>
            <person name="Pawlowski J."/>
            <person name="Sierra R."/>
            <person name="Euteneuer U."/>
            <person name="Pillet L."/>
            <person name="Moustafa A."/>
            <person name="Platzer M."/>
            <person name="Groth M."/>
            <person name="Szafranski K."/>
            <person name="Schliwa M."/>
        </authorList>
    </citation>
    <scope>NUCLEOTIDE SEQUENCE [LARGE SCALE GENOMIC DNA]</scope>
</reference>
<dbReference type="SUPFAM" id="SSF48371">
    <property type="entry name" value="ARM repeat"/>
    <property type="match status" value="1"/>
</dbReference>
<dbReference type="InterPro" id="IPR016024">
    <property type="entry name" value="ARM-type_fold"/>
</dbReference>
<keyword evidence="1" id="KW-1133">Transmembrane helix</keyword>
<accession>X6MY67</accession>
<keyword evidence="3" id="KW-1185">Reference proteome</keyword>
<name>X6MY67_RETFI</name>
<dbReference type="EMBL" id="ASPP01014717">
    <property type="protein sequence ID" value="ETO18576.1"/>
    <property type="molecule type" value="Genomic_DNA"/>
</dbReference>
<gene>
    <name evidence="2" type="ORF">RFI_18686</name>
</gene>
<evidence type="ECO:0000256" key="1">
    <source>
        <dbReference type="SAM" id="Phobius"/>
    </source>
</evidence>
<evidence type="ECO:0000313" key="3">
    <source>
        <dbReference type="Proteomes" id="UP000023152"/>
    </source>
</evidence>
<evidence type="ECO:0000313" key="2">
    <source>
        <dbReference type="EMBL" id="ETO18576.1"/>
    </source>
</evidence>
<dbReference type="AlphaFoldDB" id="X6MY67"/>
<comment type="caution">
    <text evidence="2">The sequence shown here is derived from an EMBL/GenBank/DDBJ whole genome shotgun (WGS) entry which is preliminary data.</text>
</comment>
<sequence length="226" mass="26370">DRVRIAELLIKLFTTLKESKISVKILSFLFEKDSPQLQFQAARFVCHYCQGPRIPNTPKTSFLHPVCSSIGQKLVFLFVCIELCCAVLYCNCVEALRQLFKSEDLQLQSKVKFHTNQCLLDLKEGVYMYIHRYMCLMFMYVYAIEAIGYLAMYDQPARQFIINAGVFNALIDLVTPKQATYFYIILFANNHNNNNRKKKKKMVIVNTFGRNPHITINRYRTENSMC</sequence>
<keyword evidence="1" id="KW-0472">Membrane</keyword>
<feature type="non-terminal residue" evidence="2">
    <location>
        <position position="1"/>
    </location>
</feature>